<feature type="transmembrane region" description="Helical" evidence="17">
    <location>
        <begin position="34"/>
        <end position="52"/>
    </location>
</feature>
<keyword evidence="11 17" id="KW-0472">Membrane</keyword>
<sequence>MIWTMPNALTLLRLALIPLFIAVYYSPIAQANEIATAIFVVAAATDWLDGYFARRLQQYSAFGAFLDPVVDKLIVVAALVLLVADQHVTAGVLDARLFAIVILVIIGREIAVSALREWMAGSGKGSRVAVSFVGKIKTTAQMVAIPFLLWRESIAGLPILRTGEVLLYIAAGLTLWSALIYLRLAWVDLVRPAPAARPRRRRVT</sequence>
<feature type="transmembrane region" description="Helical" evidence="17">
    <location>
        <begin position="96"/>
        <end position="116"/>
    </location>
</feature>
<dbReference type="InterPro" id="IPR000462">
    <property type="entry name" value="CDP-OH_P_trans"/>
</dbReference>
<organism evidence="18 19">
    <name type="scientific">Candidatus Muproteobacteria bacterium RBG_16_60_9</name>
    <dbReference type="NCBI Taxonomy" id="1817755"/>
    <lineage>
        <taxon>Bacteria</taxon>
        <taxon>Pseudomonadati</taxon>
        <taxon>Pseudomonadota</taxon>
        <taxon>Candidatus Muproteobacteria</taxon>
    </lineage>
</organism>
<evidence type="ECO:0000313" key="18">
    <source>
        <dbReference type="EMBL" id="OGI64745.1"/>
    </source>
</evidence>
<dbReference type="GO" id="GO:0046474">
    <property type="term" value="P:glycerophospholipid biosynthetic process"/>
    <property type="evidence" value="ECO:0007669"/>
    <property type="project" value="TreeGrafter"/>
</dbReference>
<evidence type="ECO:0000256" key="14">
    <source>
        <dbReference type="ARBA" id="ARBA00048586"/>
    </source>
</evidence>
<keyword evidence="12" id="KW-0594">Phospholipid biosynthesis</keyword>
<comment type="caution">
    <text evidence="18">The sequence shown here is derived from an EMBL/GenBank/DDBJ whole genome shotgun (WGS) entry which is preliminary data.</text>
</comment>
<evidence type="ECO:0000256" key="8">
    <source>
        <dbReference type="ARBA" id="ARBA00022692"/>
    </source>
</evidence>
<evidence type="ECO:0000256" key="15">
    <source>
        <dbReference type="NCBIfam" id="TIGR00560"/>
    </source>
</evidence>
<evidence type="ECO:0000256" key="10">
    <source>
        <dbReference type="ARBA" id="ARBA00023098"/>
    </source>
</evidence>
<evidence type="ECO:0000256" key="4">
    <source>
        <dbReference type="ARBA" id="ARBA00013170"/>
    </source>
</evidence>
<keyword evidence="8 17" id="KW-0812">Transmembrane</keyword>
<evidence type="ECO:0000256" key="9">
    <source>
        <dbReference type="ARBA" id="ARBA00022989"/>
    </source>
</evidence>
<comment type="catalytic activity">
    <reaction evidence="14">
        <text>a CDP-1,2-diacyl-sn-glycerol + sn-glycerol 3-phosphate = a 1,2-diacyl-sn-glycero-3-phospho-(1'-sn-glycero-3'-phosphate) + CMP + H(+)</text>
        <dbReference type="Rhea" id="RHEA:12593"/>
        <dbReference type="ChEBI" id="CHEBI:15378"/>
        <dbReference type="ChEBI" id="CHEBI:57597"/>
        <dbReference type="ChEBI" id="CHEBI:58332"/>
        <dbReference type="ChEBI" id="CHEBI:60110"/>
        <dbReference type="ChEBI" id="CHEBI:60377"/>
        <dbReference type="EC" id="2.7.8.5"/>
    </reaction>
</comment>
<comment type="pathway">
    <text evidence="2">Phospholipid metabolism; phosphatidylglycerol biosynthesis; phosphatidylglycerol from CDP-diacylglycerol: step 1/2.</text>
</comment>
<evidence type="ECO:0000256" key="16">
    <source>
        <dbReference type="RuleBase" id="RU003750"/>
    </source>
</evidence>
<dbReference type="InterPro" id="IPR043130">
    <property type="entry name" value="CDP-OH_PTrfase_TM_dom"/>
</dbReference>
<dbReference type="Proteomes" id="UP000179076">
    <property type="component" value="Unassembled WGS sequence"/>
</dbReference>
<name>A0A1F6V549_9PROT</name>
<gene>
    <name evidence="18" type="ORF">A2W18_11655</name>
</gene>
<dbReference type="InterPro" id="IPR050324">
    <property type="entry name" value="CDP-alcohol_PTase-I"/>
</dbReference>
<keyword evidence="7 16" id="KW-0808">Transferase</keyword>
<dbReference type="AlphaFoldDB" id="A0A1F6V549"/>
<dbReference type="EMBL" id="MFSP01000121">
    <property type="protein sequence ID" value="OGI64745.1"/>
    <property type="molecule type" value="Genomic_DNA"/>
</dbReference>
<dbReference type="GO" id="GO:0016020">
    <property type="term" value="C:membrane"/>
    <property type="evidence" value="ECO:0007669"/>
    <property type="project" value="UniProtKB-SubCell"/>
</dbReference>
<evidence type="ECO:0000256" key="3">
    <source>
        <dbReference type="ARBA" id="ARBA00010441"/>
    </source>
</evidence>
<dbReference type="EC" id="2.7.8.5" evidence="4 15"/>
<evidence type="ECO:0000256" key="13">
    <source>
        <dbReference type="ARBA" id="ARBA00023264"/>
    </source>
</evidence>
<keyword evidence="9 17" id="KW-1133">Transmembrane helix</keyword>
<dbReference type="PANTHER" id="PTHR14269:SF62">
    <property type="entry name" value="CDP-DIACYLGLYCEROL--GLYCEROL-3-PHOSPHATE 3-PHOSPHATIDYLTRANSFERASE 1, CHLOROPLASTIC"/>
    <property type="match status" value="1"/>
</dbReference>
<accession>A0A1F6V549</accession>
<reference evidence="18 19" key="1">
    <citation type="journal article" date="2016" name="Nat. Commun.">
        <title>Thousands of microbial genomes shed light on interconnected biogeochemical processes in an aquifer system.</title>
        <authorList>
            <person name="Anantharaman K."/>
            <person name="Brown C.T."/>
            <person name="Hug L.A."/>
            <person name="Sharon I."/>
            <person name="Castelle C.J."/>
            <person name="Probst A.J."/>
            <person name="Thomas B.C."/>
            <person name="Singh A."/>
            <person name="Wilkins M.J."/>
            <person name="Karaoz U."/>
            <person name="Brodie E.L."/>
            <person name="Williams K.H."/>
            <person name="Hubbard S.S."/>
            <person name="Banfield J.F."/>
        </authorList>
    </citation>
    <scope>NUCLEOTIDE SEQUENCE [LARGE SCALE GENOMIC DNA]</scope>
</reference>
<evidence type="ECO:0000256" key="6">
    <source>
        <dbReference type="ARBA" id="ARBA00022516"/>
    </source>
</evidence>
<evidence type="ECO:0000256" key="2">
    <source>
        <dbReference type="ARBA" id="ARBA00005042"/>
    </source>
</evidence>
<evidence type="ECO:0000256" key="17">
    <source>
        <dbReference type="SAM" id="Phobius"/>
    </source>
</evidence>
<comment type="similarity">
    <text evidence="3 16">Belongs to the CDP-alcohol phosphatidyltransferase class-I family.</text>
</comment>
<evidence type="ECO:0000256" key="5">
    <source>
        <dbReference type="ARBA" id="ARBA00014944"/>
    </source>
</evidence>
<dbReference type="PANTHER" id="PTHR14269">
    <property type="entry name" value="CDP-DIACYLGLYCEROL--GLYCEROL-3-PHOSPHATE 3-PHOSPHATIDYLTRANSFERASE-RELATED"/>
    <property type="match status" value="1"/>
</dbReference>
<evidence type="ECO:0000256" key="11">
    <source>
        <dbReference type="ARBA" id="ARBA00023136"/>
    </source>
</evidence>
<comment type="subcellular location">
    <subcellularLocation>
        <location evidence="1">Membrane</location>
        <topology evidence="1">Multi-pass membrane protein</topology>
    </subcellularLocation>
</comment>
<keyword evidence="6" id="KW-0444">Lipid biosynthesis</keyword>
<feature type="transmembrane region" description="Helical" evidence="17">
    <location>
        <begin position="165"/>
        <end position="190"/>
    </location>
</feature>
<keyword evidence="13" id="KW-1208">Phospholipid metabolism</keyword>
<feature type="transmembrane region" description="Helical" evidence="17">
    <location>
        <begin position="7"/>
        <end position="28"/>
    </location>
</feature>
<evidence type="ECO:0000256" key="7">
    <source>
        <dbReference type="ARBA" id="ARBA00022679"/>
    </source>
</evidence>
<dbReference type="Pfam" id="PF01066">
    <property type="entry name" value="CDP-OH_P_transf"/>
    <property type="match status" value="1"/>
</dbReference>
<dbReference type="GO" id="GO:0008444">
    <property type="term" value="F:CDP-diacylglycerol-glycerol-3-phosphate 3-phosphatidyltransferase activity"/>
    <property type="evidence" value="ECO:0007669"/>
    <property type="project" value="UniProtKB-UniRule"/>
</dbReference>
<dbReference type="PROSITE" id="PS00379">
    <property type="entry name" value="CDP_ALCOHOL_P_TRANSF"/>
    <property type="match status" value="1"/>
</dbReference>
<evidence type="ECO:0000256" key="1">
    <source>
        <dbReference type="ARBA" id="ARBA00004141"/>
    </source>
</evidence>
<dbReference type="Gene3D" id="1.20.120.1760">
    <property type="match status" value="1"/>
</dbReference>
<protein>
    <recommendedName>
        <fullName evidence="5 15">CDP-diacylglycerol--glycerol-3-phosphate 3-phosphatidyltransferase</fullName>
        <ecNumber evidence="4 15">2.7.8.5</ecNumber>
    </recommendedName>
</protein>
<proteinExistence type="inferred from homology"/>
<dbReference type="PIRSF" id="PIRSF000847">
    <property type="entry name" value="Phos_ph_gly_syn"/>
    <property type="match status" value="1"/>
</dbReference>
<dbReference type="InterPro" id="IPR048254">
    <property type="entry name" value="CDP_ALCOHOL_P_TRANSF_CS"/>
</dbReference>
<evidence type="ECO:0000313" key="19">
    <source>
        <dbReference type="Proteomes" id="UP000179076"/>
    </source>
</evidence>
<keyword evidence="10" id="KW-0443">Lipid metabolism</keyword>
<dbReference type="InterPro" id="IPR004570">
    <property type="entry name" value="Phosphatidylglycerol_P_synth"/>
</dbReference>
<feature type="transmembrane region" description="Helical" evidence="17">
    <location>
        <begin position="64"/>
        <end position="84"/>
    </location>
</feature>
<dbReference type="NCBIfam" id="TIGR00560">
    <property type="entry name" value="pgsA"/>
    <property type="match status" value="1"/>
</dbReference>
<evidence type="ECO:0000256" key="12">
    <source>
        <dbReference type="ARBA" id="ARBA00023209"/>
    </source>
</evidence>
<feature type="transmembrane region" description="Helical" evidence="17">
    <location>
        <begin position="128"/>
        <end position="150"/>
    </location>
</feature>